<dbReference type="SUPFAM" id="SSF53067">
    <property type="entry name" value="Actin-like ATPase domain"/>
    <property type="match status" value="2"/>
</dbReference>
<dbReference type="CDD" id="cd10170">
    <property type="entry name" value="ASKHA_NBD_HSP70"/>
    <property type="match status" value="1"/>
</dbReference>
<dbReference type="GO" id="GO:0140662">
    <property type="term" value="F:ATP-dependent protein folding chaperone"/>
    <property type="evidence" value="ECO:0007669"/>
    <property type="project" value="InterPro"/>
</dbReference>
<dbReference type="InterPro" id="IPR013126">
    <property type="entry name" value="Hsp_70_fam"/>
</dbReference>
<protein>
    <submittedName>
        <fullName evidence="3">Hsp70 family protein</fullName>
    </submittedName>
</protein>
<accession>A0A0A1UWX3</accession>
<keyword evidence="2" id="KW-0067">ATP-binding</keyword>
<dbReference type="PANTHER" id="PTHR42749:SF1">
    <property type="entry name" value="CELL SHAPE-DETERMINING PROTEIN MREB"/>
    <property type="match status" value="1"/>
</dbReference>
<dbReference type="HOGENOM" id="CLU_009958_3_0_1"/>
<evidence type="ECO:0000256" key="2">
    <source>
        <dbReference type="ARBA" id="ARBA00022840"/>
    </source>
</evidence>
<comment type="caution">
    <text evidence="3">The sequence shown here is derived from an EMBL/GenBank/DDBJ whole genome shotgun (WGS) entry which is preliminary data.</text>
</comment>
<dbReference type="PANTHER" id="PTHR42749">
    <property type="entry name" value="CELL SHAPE-DETERMINING PROTEIN MREB"/>
    <property type="match status" value="1"/>
</dbReference>
<dbReference type="eggNOG" id="KOG0101">
    <property type="taxonomic scope" value="Eukaryota"/>
</dbReference>
<dbReference type="AlphaFoldDB" id="A0A0A1UWX3"/>
<dbReference type="InterPro" id="IPR043129">
    <property type="entry name" value="ATPase_NBD"/>
</dbReference>
<keyword evidence="1" id="KW-0547">Nucleotide-binding</keyword>
<dbReference type="Proteomes" id="UP000030151">
    <property type="component" value="Unassembled WGS sequence"/>
</dbReference>
<dbReference type="GO" id="GO:0005524">
    <property type="term" value="F:ATP binding"/>
    <property type="evidence" value="ECO:0007669"/>
    <property type="project" value="UniProtKB-KW"/>
</dbReference>
<gene>
    <name evidence="3" type="ORF">X797_004683</name>
</gene>
<reference evidence="3 4" key="1">
    <citation type="submission" date="2014-02" db="EMBL/GenBank/DDBJ databases">
        <title>The genome sequence of the entomopathogenic fungus Metarhizium robertsii ARSEF 2575.</title>
        <authorList>
            <person name="Giuliano Garisto Donzelli B."/>
            <person name="Roe B.A."/>
            <person name="Macmil S.L."/>
            <person name="Krasnoff S.B."/>
            <person name="Gibson D.M."/>
        </authorList>
    </citation>
    <scope>NUCLEOTIDE SEQUENCE [LARGE SCALE GENOMIC DNA]</scope>
    <source>
        <strain evidence="3 4">ARSEF 2575</strain>
    </source>
</reference>
<name>A0A0A1UWX3_9HYPO</name>
<sequence>MHSTRQTDVCIAIDFGTTFTGVAWMVPTGPDSRIHVLPGDPVAQKFPTILAKHEPGKWGSDCQNMYEEDKWRAFKMYLDQAQLRKAHECGVSWAPDSADRALRIAKDYLGHLYDHICRHLSASAFTIDQFEIDPFSHKSWGDCKIDFIFSVPTTWDWGQRAAFRDIVNKAGFGRERNHQIILGLTEAEAASVYALCMLQDGSFNKNDTILSIDMGGGTTDIAFVEVEALEPHKIKLLQQVKGVDSGSMWIDKDFERFAADELGGSKNAQLKRISHEMSQGNPFQHQKLRLGIPKQPNMLEIPIPRNGLCNIHGRNGEKTTITLPRRELERFFDSQFNKIAICTDDALNNFRDGVQKQVDHVVLSGGLGGSKYMLTELKDWISKKGPRWVNGATVHVCPKPQLAVVYGLLMNQRQNVLQTRIARVNIGVVEKEDNEKLPQGTEIHWLLRRGQKRTTGQEFSKTFVKSIKYKGNKLWNVEVFRSDNDSRYLPNTTGDGVESIGVLSIESTGRLRKRSMFMPTKVPYKVNLHIDAVGDYRVDISGEHVNSSTHLHPIQLHDM</sequence>
<dbReference type="Pfam" id="PF00012">
    <property type="entry name" value="HSP70"/>
    <property type="match status" value="1"/>
</dbReference>
<dbReference type="Gene3D" id="3.30.420.40">
    <property type="match status" value="2"/>
</dbReference>
<evidence type="ECO:0000256" key="1">
    <source>
        <dbReference type="ARBA" id="ARBA00022741"/>
    </source>
</evidence>
<evidence type="ECO:0000313" key="4">
    <source>
        <dbReference type="Proteomes" id="UP000030151"/>
    </source>
</evidence>
<evidence type="ECO:0000313" key="3">
    <source>
        <dbReference type="EMBL" id="EXV01848.1"/>
    </source>
</evidence>
<dbReference type="EMBL" id="JELW01000006">
    <property type="protein sequence ID" value="EXV01848.1"/>
    <property type="molecule type" value="Genomic_DNA"/>
</dbReference>
<dbReference type="OrthoDB" id="2394218at2759"/>
<dbReference type="Gene3D" id="3.90.640.10">
    <property type="entry name" value="Actin, Chain A, domain 4"/>
    <property type="match status" value="1"/>
</dbReference>
<organism evidence="3 4">
    <name type="scientific">Metarhizium robertsii</name>
    <dbReference type="NCBI Taxonomy" id="568076"/>
    <lineage>
        <taxon>Eukaryota</taxon>
        <taxon>Fungi</taxon>
        <taxon>Dikarya</taxon>
        <taxon>Ascomycota</taxon>
        <taxon>Pezizomycotina</taxon>
        <taxon>Sordariomycetes</taxon>
        <taxon>Hypocreomycetidae</taxon>
        <taxon>Hypocreales</taxon>
        <taxon>Clavicipitaceae</taxon>
        <taxon>Metarhizium</taxon>
    </lineage>
</organism>
<proteinExistence type="predicted"/>